<dbReference type="KEGG" id="mcad:Pan265_11740"/>
<evidence type="ECO:0000256" key="1">
    <source>
        <dbReference type="ARBA" id="ARBA00010233"/>
    </source>
</evidence>
<dbReference type="InterPro" id="IPR027478">
    <property type="entry name" value="LdcA_N"/>
</dbReference>
<keyword evidence="2 8" id="KW-0121">Carboxypeptidase</keyword>
<dbReference type="PANTHER" id="PTHR30237">
    <property type="entry name" value="MURAMOYLTETRAPEPTIDE CARBOXYPEPTIDASE"/>
    <property type="match status" value="1"/>
</dbReference>
<dbReference type="EC" id="3.4.16.-" evidence="8"/>
<name>A0A518BWH4_9BACT</name>
<evidence type="ECO:0000256" key="3">
    <source>
        <dbReference type="ARBA" id="ARBA00022670"/>
    </source>
</evidence>
<dbReference type="InterPro" id="IPR040449">
    <property type="entry name" value="Peptidase_S66_N"/>
</dbReference>
<dbReference type="CDD" id="cd07025">
    <property type="entry name" value="Peptidase_S66"/>
    <property type="match status" value="1"/>
</dbReference>
<evidence type="ECO:0000256" key="4">
    <source>
        <dbReference type="ARBA" id="ARBA00022801"/>
    </source>
</evidence>
<accession>A0A518BWH4</accession>
<dbReference type="Gene3D" id="3.40.50.10740">
    <property type="entry name" value="Class I glutamine amidotransferase-like"/>
    <property type="match status" value="1"/>
</dbReference>
<keyword evidence="3" id="KW-0645">Protease</keyword>
<evidence type="ECO:0000259" key="6">
    <source>
        <dbReference type="Pfam" id="PF02016"/>
    </source>
</evidence>
<keyword evidence="9" id="KW-1185">Reference proteome</keyword>
<evidence type="ECO:0000313" key="8">
    <source>
        <dbReference type="EMBL" id="QDU71325.1"/>
    </source>
</evidence>
<dbReference type="PANTHER" id="PTHR30237:SF2">
    <property type="entry name" value="MUREIN TETRAPEPTIDE CARBOXYPEPTIDASE"/>
    <property type="match status" value="1"/>
</dbReference>
<evidence type="ECO:0000256" key="2">
    <source>
        <dbReference type="ARBA" id="ARBA00022645"/>
    </source>
</evidence>
<feature type="domain" description="LD-carboxypeptidase N-terminal" evidence="6">
    <location>
        <begin position="2"/>
        <end position="104"/>
    </location>
</feature>
<dbReference type="EMBL" id="CP036280">
    <property type="protein sequence ID" value="QDU71325.1"/>
    <property type="molecule type" value="Genomic_DNA"/>
</dbReference>
<dbReference type="GO" id="GO:0004180">
    <property type="term" value="F:carboxypeptidase activity"/>
    <property type="evidence" value="ECO:0007669"/>
    <property type="project" value="UniProtKB-KW"/>
</dbReference>
<dbReference type="Gene3D" id="3.50.30.60">
    <property type="entry name" value="LD-carboxypeptidase A C-terminal domain-like"/>
    <property type="match status" value="1"/>
</dbReference>
<dbReference type="Proteomes" id="UP000320386">
    <property type="component" value="Chromosome"/>
</dbReference>
<evidence type="ECO:0000259" key="7">
    <source>
        <dbReference type="Pfam" id="PF17676"/>
    </source>
</evidence>
<dbReference type="SUPFAM" id="SSF52317">
    <property type="entry name" value="Class I glutamine amidotransferase-like"/>
    <property type="match status" value="1"/>
</dbReference>
<dbReference type="GO" id="GO:0008236">
    <property type="term" value="F:serine-type peptidase activity"/>
    <property type="evidence" value="ECO:0007669"/>
    <property type="project" value="UniProtKB-KW"/>
</dbReference>
<sequence>MGLKRLADAGFAAEVADQVRETWYLHAGTDGARAQAIYDAGRDPHVDILWCARGGYGAAKLLPLLDELTEKHGAPDPKLLIGYSDITILNHYTRLKWGWGTMHANMPATLSFNSMAESEFDTTMKWARGELCEPAWSGQTFEYLACPPSEPVRGEVVGGNVSVWNSLYGTPWSPGSITGKILFFEDLNEYHYRLDGLVTHLLQAGGLDGVAGIVLGDFTNCDDEAGTCLAAPVEGEERSLLLKEGLDALPAERAQPLRPQVPQRDALEHMLVAPARDRGIPVMKGLPVGHGPGFAPLPLGSVFEMTPEGAFNLVSWDWLSE</sequence>
<dbReference type="InterPro" id="IPR029062">
    <property type="entry name" value="Class_I_gatase-like"/>
</dbReference>
<dbReference type="Pfam" id="PF17676">
    <property type="entry name" value="Peptidase_S66C"/>
    <property type="match status" value="1"/>
</dbReference>
<organism evidence="8 9">
    <name type="scientific">Mucisphaera calidilacus</name>
    <dbReference type="NCBI Taxonomy" id="2527982"/>
    <lineage>
        <taxon>Bacteria</taxon>
        <taxon>Pseudomonadati</taxon>
        <taxon>Planctomycetota</taxon>
        <taxon>Phycisphaerae</taxon>
        <taxon>Phycisphaerales</taxon>
        <taxon>Phycisphaeraceae</taxon>
        <taxon>Mucisphaera</taxon>
    </lineage>
</organism>
<dbReference type="GO" id="GO:0006508">
    <property type="term" value="P:proteolysis"/>
    <property type="evidence" value="ECO:0007669"/>
    <property type="project" value="UniProtKB-KW"/>
</dbReference>
<dbReference type="InterPro" id="IPR003507">
    <property type="entry name" value="S66_fam"/>
</dbReference>
<dbReference type="InterPro" id="IPR040921">
    <property type="entry name" value="Peptidase_S66C"/>
</dbReference>
<dbReference type="Pfam" id="PF02016">
    <property type="entry name" value="Peptidase_S66"/>
    <property type="match status" value="1"/>
</dbReference>
<evidence type="ECO:0000256" key="5">
    <source>
        <dbReference type="ARBA" id="ARBA00022825"/>
    </source>
</evidence>
<keyword evidence="4 8" id="KW-0378">Hydrolase</keyword>
<dbReference type="InterPro" id="IPR027461">
    <property type="entry name" value="Carboxypeptidase_A_C_sf"/>
</dbReference>
<proteinExistence type="inferred from homology"/>
<gene>
    <name evidence="8" type="primary">ykfA_1</name>
    <name evidence="8" type="ORF">Pan265_11740</name>
</gene>
<keyword evidence="5" id="KW-0720">Serine protease</keyword>
<dbReference type="SUPFAM" id="SSF141986">
    <property type="entry name" value="LD-carboxypeptidase A C-terminal domain-like"/>
    <property type="match status" value="2"/>
</dbReference>
<protein>
    <submittedName>
        <fullName evidence="8">Putative murein peptide carboxypeptidase</fullName>
        <ecNumber evidence="8">3.4.16.-</ecNumber>
    </submittedName>
</protein>
<dbReference type="PIRSF" id="PIRSF028757">
    <property type="entry name" value="LD-carboxypeptidase"/>
    <property type="match status" value="1"/>
</dbReference>
<feature type="domain" description="LD-carboxypeptidase C-terminal" evidence="7">
    <location>
        <begin position="153"/>
        <end position="304"/>
    </location>
</feature>
<comment type="similarity">
    <text evidence="1">Belongs to the peptidase S66 family.</text>
</comment>
<dbReference type="AlphaFoldDB" id="A0A518BWH4"/>
<evidence type="ECO:0000313" key="9">
    <source>
        <dbReference type="Proteomes" id="UP000320386"/>
    </source>
</evidence>
<reference evidence="8 9" key="1">
    <citation type="submission" date="2019-02" db="EMBL/GenBank/DDBJ databases">
        <title>Deep-cultivation of Planctomycetes and their phenomic and genomic characterization uncovers novel biology.</title>
        <authorList>
            <person name="Wiegand S."/>
            <person name="Jogler M."/>
            <person name="Boedeker C."/>
            <person name="Pinto D."/>
            <person name="Vollmers J."/>
            <person name="Rivas-Marin E."/>
            <person name="Kohn T."/>
            <person name="Peeters S.H."/>
            <person name="Heuer A."/>
            <person name="Rast P."/>
            <person name="Oberbeckmann S."/>
            <person name="Bunk B."/>
            <person name="Jeske O."/>
            <person name="Meyerdierks A."/>
            <person name="Storesund J.E."/>
            <person name="Kallscheuer N."/>
            <person name="Luecker S."/>
            <person name="Lage O.M."/>
            <person name="Pohl T."/>
            <person name="Merkel B.J."/>
            <person name="Hornburger P."/>
            <person name="Mueller R.-W."/>
            <person name="Bruemmer F."/>
            <person name="Labrenz M."/>
            <person name="Spormann A.M."/>
            <person name="Op den Camp H."/>
            <person name="Overmann J."/>
            <person name="Amann R."/>
            <person name="Jetten M.S.M."/>
            <person name="Mascher T."/>
            <person name="Medema M.H."/>
            <person name="Devos D.P."/>
            <person name="Kaster A.-K."/>
            <person name="Ovreas L."/>
            <person name="Rohde M."/>
            <person name="Galperin M.Y."/>
            <person name="Jogler C."/>
        </authorList>
    </citation>
    <scope>NUCLEOTIDE SEQUENCE [LARGE SCALE GENOMIC DNA]</scope>
    <source>
        <strain evidence="8 9">Pan265</strain>
    </source>
</reference>